<evidence type="ECO:0008006" key="3">
    <source>
        <dbReference type="Google" id="ProtNLM"/>
    </source>
</evidence>
<reference evidence="1 2" key="1">
    <citation type="journal article" date="2020" name="Microorganisms">
        <title>Osmotic Adaptation and Compatible Solute Biosynthesis of Phototrophic Bacteria as Revealed from Genome Analyses.</title>
        <authorList>
            <person name="Imhoff J.F."/>
            <person name="Rahn T."/>
            <person name="Kunzel S."/>
            <person name="Keller A."/>
            <person name="Neulinger S.C."/>
        </authorList>
    </citation>
    <scope>NUCLEOTIDE SEQUENCE [LARGE SCALE GENOMIC DNA]</scope>
    <source>
        <strain evidence="1 2">DSM 25653</strain>
    </source>
</reference>
<keyword evidence="2" id="KW-1185">Reference proteome</keyword>
<proteinExistence type="predicted"/>
<dbReference type="Proteomes" id="UP001138768">
    <property type="component" value="Unassembled WGS sequence"/>
</dbReference>
<evidence type="ECO:0000313" key="2">
    <source>
        <dbReference type="Proteomes" id="UP001138768"/>
    </source>
</evidence>
<name>A0A9X0WC16_9GAMM</name>
<dbReference type="Gene3D" id="2.40.50.90">
    <property type="match status" value="1"/>
</dbReference>
<gene>
    <name evidence="1" type="ORF">CKO42_19665</name>
</gene>
<evidence type="ECO:0000313" key="1">
    <source>
        <dbReference type="EMBL" id="MBK1620606.1"/>
    </source>
</evidence>
<sequence>MVEAGKAAVYRRYCSDRSYSSAEASAKVAGLGIWSKPGDHQRP</sequence>
<accession>A0A9X0WC16</accession>
<dbReference type="InterPro" id="IPR035437">
    <property type="entry name" value="SNase_OB-fold_sf"/>
</dbReference>
<dbReference type="AlphaFoldDB" id="A0A9X0WC16"/>
<comment type="caution">
    <text evidence="1">The sequence shown here is derived from an EMBL/GenBank/DDBJ whole genome shotgun (WGS) entry which is preliminary data.</text>
</comment>
<dbReference type="EMBL" id="NRRY01000043">
    <property type="protein sequence ID" value="MBK1620606.1"/>
    <property type="molecule type" value="Genomic_DNA"/>
</dbReference>
<protein>
    <recommendedName>
        <fullName evidence="3">TNase-like domain-containing protein</fullName>
    </recommendedName>
</protein>
<organism evidence="1 2">
    <name type="scientific">Lamprobacter modestohalophilus</name>
    <dbReference type="NCBI Taxonomy" id="1064514"/>
    <lineage>
        <taxon>Bacteria</taxon>
        <taxon>Pseudomonadati</taxon>
        <taxon>Pseudomonadota</taxon>
        <taxon>Gammaproteobacteria</taxon>
        <taxon>Chromatiales</taxon>
        <taxon>Chromatiaceae</taxon>
        <taxon>Lamprobacter</taxon>
    </lineage>
</organism>
<dbReference type="SUPFAM" id="SSF50199">
    <property type="entry name" value="Staphylococcal nuclease"/>
    <property type="match status" value="1"/>
</dbReference>